<dbReference type="GO" id="GO:0034551">
    <property type="term" value="P:mitochondrial respiratory chain complex III assembly"/>
    <property type="evidence" value="ECO:0007669"/>
    <property type="project" value="TreeGrafter"/>
</dbReference>
<name>A0A8S0WAS0_CYCAE</name>
<keyword evidence="5" id="KW-1185">Reference proteome</keyword>
<evidence type="ECO:0000259" key="3">
    <source>
        <dbReference type="Pfam" id="PF03981"/>
    </source>
</evidence>
<dbReference type="EMBL" id="CACVBS010000072">
    <property type="protein sequence ID" value="CAA7268968.1"/>
    <property type="molecule type" value="Genomic_DNA"/>
</dbReference>
<proteinExistence type="inferred from homology"/>
<protein>
    <recommendedName>
        <fullName evidence="3">Ubiquinol-cytochrome c chaperone domain-containing protein</fullName>
    </recommendedName>
</protein>
<gene>
    <name evidence="4" type="ORF">AAE3_LOCUS11179</name>
</gene>
<dbReference type="AlphaFoldDB" id="A0A8S0WAS0"/>
<feature type="domain" description="Ubiquinol-cytochrome c chaperone" evidence="3">
    <location>
        <begin position="52"/>
        <end position="108"/>
    </location>
</feature>
<feature type="region of interest" description="Disordered" evidence="2">
    <location>
        <begin position="132"/>
        <end position="153"/>
    </location>
</feature>
<evidence type="ECO:0000313" key="4">
    <source>
        <dbReference type="EMBL" id="CAA7268968.1"/>
    </source>
</evidence>
<feature type="domain" description="Ubiquinol-cytochrome c chaperone" evidence="3">
    <location>
        <begin position="156"/>
        <end position="221"/>
    </location>
</feature>
<accession>A0A8S0WAS0</accession>
<comment type="similarity">
    <text evidence="1">Belongs to the CBP3 family.</text>
</comment>
<evidence type="ECO:0000256" key="1">
    <source>
        <dbReference type="ARBA" id="ARBA00006407"/>
    </source>
</evidence>
<dbReference type="GO" id="GO:0005739">
    <property type="term" value="C:mitochondrion"/>
    <property type="evidence" value="ECO:0007669"/>
    <property type="project" value="TreeGrafter"/>
</dbReference>
<comment type="caution">
    <text evidence="4">The sequence shown here is derived from an EMBL/GenBank/DDBJ whole genome shotgun (WGS) entry which is preliminary data.</text>
</comment>
<dbReference type="Proteomes" id="UP000467700">
    <property type="component" value="Unassembled WGS sequence"/>
</dbReference>
<dbReference type="Pfam" id="PF03981">
    <property type="entry name" value="Ubiq_cyt_C_chap"/>
    <property type="match status" value="2"/>
</dbReference>
<organism evidence="4 5">
    <name type="scientific">Cyclocybe aegerita</name>
    <name type="common">Black poplar mushroom</name>
    <name type="synonym">Agrocybe aegerita</name>
    <dbReference type="NCBI Taxonomy" id="1973307"/>
    <lineage>
        <taxon>Eukaryota</taxon>
        <taxon>Fungi</taxon>
        <taxon>Dikarya</taxon>
        <taxon>Basidiomycota</taxon>
        <taxon>Agaricomycotina</taxon>
        <taxon>Agaricomycetes</taxon>
        <taxon>Agaricomycetidae</taxon>
        <taxon>Agaricales</taxon>
        <taxon>Agaricineae</taxon>
        <taxon>Bolbitiaceae</taxon>
        <taxon>Cyclocybe</taxon>
    </lineage>
</organism>
<dbReference type="PANTHER" id="PTHR12184">
    <property type="entry name" value="UBIQUINOL-CYTOCHROME C REDUCTASE COMPLEX ASSEMBLY FACTOR 1 FAMILY MEMBER"/>
    <property type="match status" value="1"/>
</dbReference>
<reference evidence="4 5" key="1">
    <citation type="submission" date="2020-01" db="EMBL/GenBank/DDBJ databases">
        <authorList>
            <person name="Gupta K D."/>
        </authorList>
    </citation>
    <scope>NUCLEOTIDE SEQUENCE [LARGE SCALE GENOMIC DNA]</scope>
</reference>
<dbReference type="OrthoDB" id="10253878at2759"/>
<dbReference type="PANTHER" id="PTHR12184:SF1">
    <property type="entry name" value="UBIQUINOL-CYTOCHROME-C REDUCTASE COMPLEX ASSEMBLY FACTOR 1"/>
    <property type="match status" value="1"/>
</dbReference>
<dbReference type="InterPro" id="IPR007129">
    <property type="entry name" value="Ubiqinol_cyt_c_chaperone_CPB3"/>
</dbReference>
<sequence length="259" mass="29703">MKSPQSPGLRGKWNLRLQRNGPKQLAGRRAFVLYKDVCAPRPEEEEAFWRNSCHLPPTFQSWFTITNFHVWLLTARLRALPVEHARHYEQALLDHFFIDVEDRIRAVLQPPTSFELPTPYTFKSTFYTNPYAPLPEGEGEEGDKRKKAKPRGRAPDRIVIRQMKIFKEQWMGMGISLSLGLVQSDQELAAAIWRNLLGARGASGIALPSSSAETNGYFRRAVNLVGGEVVNLLKEERTDEGSGLYICVEYDEQYERFFK</sequence>
<evidence type="ECO:0000313" key="5">
    <source>
        <dbReference type="Proteomes" id="UP000467700"/>
    </source>
</evidence>
<dbReference type="InterPro" id="IPR021150">
    <property type="entry name" value="Ubiq_cyt_c_chap"/>
</dbReference>
<evidence type="ECO:0000256" key="2">
    <source>
        <dbReference type="SAM" id="MobiDB-lite"/>
    </source>
</evidence>